<dbReference type="InterPro" id="IPR021607">
    <property type="entry name" value="DUF3224"/>
</dbReference>
<dbReference type="Pfam" id="PF11528">
    <property type="entry name" value="DUF3224"/>
    <property type="match status" value="1"/>
</dbReference>
<dbReference type="EMBL" id="FLTS01000001">
    <property type="protein sequence ID" value="SBV37380.1"/>
    <property type="molecule type" value="Genomic_DNA"/>
</dbReference>
<evidence type="ECO:0000313" key="1">
    <source>
        <dbReference type="EMBL" id="SBV37380.1"/>
    </source>
</evidence>
<protein>
    <recommendedName>
        <fullName evidence="2">DUF3224 domain-containing protein</fullName>
    </recommendedName>
</protein>
<dbReference type="Gene3D" id="2.40.350.10">
    <property type="entry name" value="SO1590-like"/>
    <property type="match status" value="1"/>
</dbReference>
<organism evidence="1">
    <name type="scientific">uncultured Stenotrophomonas sp</name>
    <dbReference type="NCBI Taxonomy" id="165438"/>
    <lineage>
        <taxon>Bacteria</taxon>
        <taxon>Pseudomonadati</taxon>
        <taxon>Pseudomonadota</taxon>
        <taxon>Gammaproteobacteria</taxon>
        <taxon>Lysobacterales</taxon>
        <taxon>Lysobacteraceae</taxon>
        <taxon>Stenotrophomonas</taxon>
        <taxon>environmental samples</taxon>
    </lineage>
</organism>
<name>A0A1Y5Q534_9GAMM</name>
<dbReference type="InterPro" id="IPR023159">
    <property type="entry name" value="SO1590-like_sf"/>
</dbReference>
<reference evidence="1" key="1">
    <citation type="submission" date="2016-03" db="EMBL/GenBank/DDBJ databases">
        <authorList>
            <person name="Ploux O."/>
        </authorList>
    </citation>
    <scope>NUCLEOTIDE SEQUENCE</scope>
    <source>
        <strain evidence="1">UC10</strain>
    </source>
</reference>
<dbReference type="SUPFAM" id="SSF159238">
    <property type="entry name" value="SO1590-like"/>
    <property type="match status" value="1"/>
</dbReference>
<sequence>MQAKGEFEVTRIPQDPLDVGGGAAVDHSRIDKRFHGPLDATGVVHMLSLMSPVSGSGAYVALERIEGTLDGRRGSFFAQHNGVMDRGKPTLDLSVVPDSGTDELAGLHGRIAIDIVEGKHFYTFDYGFRED</sequence>
<evidence type="ECO:0008006" key="2">
    <source>
        <dbReference type="Google" id="ProtNLM"/>
    </source>
</evidence>
<proteinExistence type="predicted"/>
<accession>A0A1Y5Q534</accession>
<gene>
    <name evidence="1" type="ORF">STPYR_12310</name>
</gene>
<dbReference type="AlphaFoldDB" id="A0A1Y5Q534"/>